<evidence type="ECO:0000256" key="2">
    <source>
        <dbReference type="ARBA" id="ARBA00022963"/>
    </source>
</evidence>
<dbReference type="PANTHER" id="PTHR10272">
    <property type="entry name" value="PLATELET-ACTIVATING FACTOR ACETYLHYDROLASE"/>
    <property type="match status" value="1"/>
</dbReference>
<dbReference type="EMBL" id="BA000045">
    <property type="protein sequence ID" value="BAC92171.1"/>
    <property type="molecule type" value="Genomic_DNA"/>
</dbReference>
<keyword evidence="5" id="KW-0732">Signal</keyword>
<dbReference type="Gene3D" id="3.40.50.1820">
    <property type="entry name" value="alpha/beta hydrolase"/>
    <property type="match status" value="1"/>
</dbReference>
<evidence type="ECO:0000313" key="7">
    <source>
        <dbReference type="Proteomes" id="UP000000557"/>
    </source>
</evidence>
<dbReference type="InParanoid" id="Q7NDK5"/>
<proteinExistence type="predicted"/>
<feature type="chain" id="PRO_5004290448" evidence="5">
    <location>
        <begin position="26"/>
        <end position="388"/>
    </location>
</feature>
<dbReference type="SUPFAM" id="SSF53474">
    <property type="entry name" value="alpha/beta-Hydrolases"/>
    <property type="match status" value="1"/>
</dbReference>
<dbReference type="KEGG" id="gvi:glr4230"/>
<dbReference type="HOGENOM" id="CLU_066851_0_0_3"/>
<sequence>MRFFVLLALSGLLAGSALPPIPAAAAPVALALQSEALLADGSYAVAEAEQVVLFDRERGKELPVYAAYPQQPGRYPVIVFSHGSGGSGKEKALIARFWASRGYVCLNPTHADSIALQRATGQAQTGGMLQSAKRLANDPGAWQNRARDISFVISSLGELERQIPDLKGKPDARSIGVGGHSLGAFSAMLIGGARIDIPGGGRAVSFADNRVRAILLLSAQGSGQQGLTERSWEAMNRPTMTVTGSLDRGITGQGPQEKLEPFTFAPRGDKYGLLIEGANHGSYTGRFAGEEGEPAQGAGGMGNLPPQMRERLRERLRGGQGGGGMEGGRMGGGPRARGGDQTAIFGYVKVATAAFWDAYLKGDERARAYLQSDGLAEFSNGAVELRRK</sequence>
<dbReference type="EnsemblBacteria" id="BAC92171">
    <property type="protein sequence ID" value="BAC92171"/>
    <property type="gene ID" value="BAC92171"/>
</dbReference>
<dbReference type="Pfam" id="PF03403">
    <property type="entry name" value="PAF-AH_p_II"/>
    <property type="match status" value="1"/>
</dbReference>
<organism evidence="6 7">
    <name type="scientific">Gloeobacter violaceus (strain ATCC 29082 / PCC 7421)</name>
    <dbReference type="NCBI Taxonomy" id="251221"/>
    <lineage>
        <taxon>Bacteria</taxon>
        <taxon>Bacillati</taxon>
        <taxon>Cyanobacteriota</taxon>
        <taxon>Cyanophyceae</taxon>
        <taxon>Gloeobacterales</taxon>
        <taxon>Gloeobacteraceae</taxon>
        <taxon>Gloeobacter</taxon>
    </lineage>
</organism>
<dbReference type="GO" id="GO:0016042">
    <property type="term" value="P:lipid catabolic process"/>
    <property type="evidence" value="ECO:0007669"/>
    <property type="project" value="UniProtKB-KW"/>
</dbReference>
<dbReference type="eggNOG" id="COG4188">
    <property type="taxonomic scope" value="Bacteria"/>
</dbReference>
<keyword evidence="2" id="KW-0442">Lipid degradation</keyword>
<evidence type="ECO:0000313" key="6">
    <source>
        <dbReference type="EMBL" id="BAC92171.1"/>
    </source>
</evidence>
<accession>Q7NDK5</accession>
<dbReference type="AlphaFoldDB" id="Q7NDK5"/>
<evidence type="ECO:0000256" key="3">
    <source>
        <dbReference type="ARBA" id="ARBA00023098"/>
    </source>
</evidence>
<dbReference type="InterPro" id="IPR029058">
    <property type="entry name" value="AB_hydrolase_fold"/>
</dbReference>
<feature type="region of interest" description="Disordered" evidence="4">
    <location>
        <begin position="317"/>
        <end position="337"/>
    </location>
</feature>
<keyword evidence="3" id="KW-0443">Lipid metabolism</keyword>
<dbReference type="RefSeq" id="WP_011144214.1">
    <property type="nucleotide sequence ID" value="NC_005125.1"/>
</dbReference>
<dbReference type="PATRIC" id="fig|251221.4.peg.4262"/>
<dbReference type="GO" id="GO:0003847">
    <property type="term" value="F:1-alkyl-2-acetylglycerophosphocholine esterase activity"/>
    <property type="evidence" value="ECO:0000318"/>
    <property type="project" value="GO_Central"/>
</dbReference>
<reference evidence="6 7" key="2">
    <citation type="journal article" date="2003" name="DNA Res.">
        <title>Complete genome structure of Gloeobacter violaceus PCC 7421, a cyanobacterium that lacks thylakoids (supplement).</title>
        <authorList>
            <person name="Nakamura Y."/>
            <person name="Kaneko T."/>
            <person name="Sato S."/>
            <person name="Mimuro M."/>
            <person name="Miyashita H."/>
            <person name="Tsuchiya T."/>
            <person name="Sasamoto S."/>
            <person name="Watanabe A."/>
            <person name="Kawashima K."/>
            <person name="Kishida Y."/>
            <person name="Kiyokawa C."/>
            <person name="Kohara M."/>
            <person name="Matsumoto M."/>
            <person name="Matsuno A."/>
            <person name="Nakazaki N."/>
            <person name="Shimpo S."/>
            <person name="Takeuchi C."/>
            <person name="Yamada M."/>
            <person name="Tabata S."/>
        </authorList>
    </citation>
    <scope>NUCLEOTIDE SEQUENCE [LARGE SCALE GENOMIC DNA]</scope>
    <source>
        <strain evidence="7">ATCC 29082 / PCC 7421</strain>
    </source>
</reference>
<dbReference type="STRING" id="251221.gene:10761749"/>
<evidence type="ECO:0000256" key="1">
    <source>
        <dbReference type="ARBA" id="ARBA00022801"/>
    </source>
</evidence>
<protein>
    <submittedName>
        <fullName evidence="6">Glr4230 protein</fullName>
    </submittedName>
</protein>
<evidence type="ECO:0000256" key="4">
    <source>
        <dbReference type="SAM" id="MobiDB-lite"/>
    </source>
</evidence>
<reference evidence="6 7" key="1">
    <citation type="journal article" date="2003" name="DNA Res.">
        <title>Complete genome structure of Gloeobacter violaceus PCC 7421, a cyanobacterium that lacks thylakoids.</title>
        <authorList>
            <person name="Nakamura Y."/>
            <person name="Kaneko T."/>
            <person name="Sato S."/>
            <person name="Mimuro M."/>
            <person name="Miyashita H."/>
            <person name="Tsuchiya T."/>
            <person name="Sasamoto S."/>
            <person name="Watanabe A."/>
            <person name="Kawashima K."/>
            <person name="Kishida Y."/>
            <person name="Kiyokawa C."/>
            <person name="Kohara M."/>
            <person name="Matsumoto M."/>
            <person name="Matsuno A."/>
            <person name="Nakazaki N."/>
            <person name="Shimpo S."/>
            <person name="Takeuchi C."/>
            <person name="Yamada M."/>
            <person name="Tabata S."/>
        </authorList>
    </citation>
    <scope>NUCLEOTIDE SEQUENCE [LARGE SCALE GENOMIC DNA]</scope>
    <source>
        <strain evidence="7">ATCC 29082 / PCC 7421</strain>
    </source>
</reference>
<keyword evidence="7" id="KW-1185">Reference proteome</keyword>
<dbReference type="PhylomeDB" id="Q7NDK5"/>
<dbReference type="OrthoDB" id="192696at2"/>
<dbReference type="Proteomes" id="UP000000557">
    <property type="component" value="Chromosome"/>
</dbReference>
<name>Q7NDK5_GLOVI</name>
<feature type="signal peptide" evidence="5">
    <location>
        <begin position="1"/>
        <end position="25"/>
    </location>
</feature>
<dbReference type="PANTHER" id="PTHR10272:SF0">
    <property type="entry name" value="PLATELET-ACTIVATING FACTOR ACETYLHYDROLASE"/>
    <property type="match status" value="1"/>
</dbReference>
<evidence type="ECO:0000256" key="5">
    <source>
        <dbReference type="SAM" id="SignalP"/>
    </source>
</evidence>
<feature type="compositionally biased region" description="Gly residues" evidence="4">
    <location>
        <begin position="318"/>
        <end position="336"/>
    </location>
</feature>
<gene>
    <name evidence="6" type="ordered locus">glr4230</name>
</gene>
<keyword evidence="1" id="KW-0378">Hydrolase</keyword>